<evidence type="ECO:0000313" key="19">
    <source>
        <dbReference type="EMBL" id="SBP49009.1"/>
    </source>
</evidence>
<dbReference type="Gene3D" id="3.10.10.10">
    <property type="entry name" value="HIV Type 1 Reverse Transcriptase, subunit A, domain 1"/>
    <property type="match status" value="1"/>
</dbReference>
<evidence type="ECO:0000256" key="13">
    <source>
        <dbReference type="ARBA" id="ARBA00023268"/>
    </source>
</evidence>
<dbReference type="PROSITE" id="PS50175">
    <property type="entry name" value="ASP_PROT_RETROV"/>
    <property type="match status" value="1"/>
</dbReference>
<dbReference type="CDD" id="cd01647">
    <property type="entry name" value="RT_LTR"/>
    <property type="match status" value="1"/>
</dbReference>
<accession>A0A1A8A1P0</accession>
<dbReference type="Gene3D" id="1.10.340.70">
    <property type="match status" value="1"/>
</dbReference>
<keyword evidence="7" id="KW-0255">Endonuclease</keyword>
<evidence type="ECO:0000256" key="4">
    <source>
        <dbReference type="ARBA" id="ARBA00022679"/>
    </source>
</evidence>
<dbReference type="Pfam" id="PF00078">
    <property type="entry name" value="RVT_1"/>
    <property type="match status" value="1"/>
</dbReference>
<evidence type="ECO:0000256" key="15">
    <source>
        <dbReference type="SAM" id="MobiDB-lite"/>
    </source>
</evidence>
<dbReference type="InterPro" id="IPR001995">
    <property type="entry name" value="Peptidase_A2_cat"/>
</dbReference>
<evidence type="ECO:0000256" key="7">
    <source>
        <dbReference type="ARBA" id="ARBA00022759"/>
    </source>
</evidence>
<dbReference type="InterPro" id="IPR036397">
    <property type="entry name" value="RNaseH_sf"/>
</dbReference>
<dbReference type="GO" id="GO:0004523">
    <property type="term" value="F:RNA-DNA hybrid ribonuclease activity"/>
    <property type="evidence" value="ECO:0007669"/>
    <property type="project" value="UniProtKB-EC"/>
</dbReference>
<dbReference type="Pfam" id="PF13975">
    <property type="entry name" value="gag-asp_proteas"/>
    <property type="match status" value="1"/>
</dbReference>
<evidence type="ECO:0000256" key="12">
    <source>
        <dbReference type="ARBA" id="ARBA00022918"/>
    </source>
</evidence>
<keyword evidence="4" id="KW-0808">Transferase</keyword>
<feature type="domain" description="Integrase catalytic" evidence="18">
    <location>
        <begin position="901"/>
        <end position="1014"/>
    </location>
</feature>
<organism evidence="19">
    <name type="scientific">Nothobranchius furzeri</name>
    <name type="common">Turquoise killifish</name>
    <dbReference type="NCBI Taxonomy" id="105023"/>
    <lineage>
        <taxon>Eukaryota</taxon>
        <taxon>Metazoa</taxon>
        <taxon>Chordata</taxon>
        <taxon>Craniata</taxon>
        <taxon>Vertebrata</taxon>
        <taxon>Euteleostomi</taxon>
        <taxon>Actinopterygii</taxon>
        <taxon>Neopterygii</taxon>
        <taxon>Teleostei</taxon>
        <taxon>Neoteleostei</taxon>
        <taxon>Acanthomorphata</taxon>
        <taxon>Ovalentaria</taxon>
        <taxon>Atherinomorphae</taxon>
        <taxon>Cyprinodontiformes</taxon>
        <taxon>Nothobranchiidae</taxon>
        <taxon>Nothobranchius</taxon>
    </lineage>
</organism>
<evidence type="ECO:0000256" key="9">
    <source>
        <dbReference type="ARBA" id="ARBA00022842"/>
    </source>
</evidence>
<evidence type="ECO:0000256" key="8">
    <source>
        <dbReference type="ARBA" id="ARBA00022801"/>
    </source>
</evidence>
<dbReference type="FunFam" id="3.30.70.270:FF:000020">
    <property type="entry name" value="Transposon Tf2-6 polyprotein-like Protein"/>
    <property type="match status" value="1"/>
</dbReference>
<dbReference type="PANTHER" id="PTHR37984">
    <property type="entry name" value="PROTEIN CBG26694"/>
    <property type="match status" value="1"/>
</dbReference>
<dbReference type="InterPro" id="IPR021109">
    <property type="entry name" value="Peptidase_aspartic_dom_sf"/>
</dbReference>
<feature type="domain" description="Peptidase A2" evidence="16">
    <location>
        <begin position="29"/>
        <end position="109"/>
    </location>
</feature>
<dbReference type="PANTHER" id="PTHR37984:SF5">
    <property type="entry name" value="PROTEIN NYNRIN-LIKE"/>
    <property type="match status" value="1"/>
</dbReference>
<keyword evidence="10" id="KW-0694">RNA-binding</keyword>
<keyword evidence="11" id="KW-0229">DNA integration</keyword>
<dbReference type="Gene3D" id="3.30.70.270">
    <property type="match status" value="2"/>
</dbReference>
<keyword evidence="12" id="KW-0695">RNA-directed DNA polymerase</keyword>
<feature type="region of interest" description="Disordered" evidence="15">
    <location>
        <begin position="1119"/>
        <end position="1140"/>
    </location>
</feature>
<dbReference type="GO" id="GO:0006508">
    <property type="term" value="P:proteolysis"/>
    <property type="evidence" value="ECO:0007669"/>
    <property type="project" value="UniProtKB-KW"/>
</dbReference>
<dbReference type="Pfam" id="PF17919">
    <property type="entry name" value="RT_RNaseH_2"/>
    <property type="match status" value="1"/>
</dbReference>
<dbReference type="GO" id="GO:0003723">
    <property type="term" value="F:RNA binding"/>
    <property type="evidence" value="ECO:0007669"/>
    <property type="project" value="UniProtKB-KW"/>
</dbReference>
<dbReference type="InterPro" id="IPR001969">
    <property type="entry name" value="Aspartic_peptidase_AS"/>
</dbReference>
<dbReference type="EMBL" id="HADY01010524">
    <property type="protein sequence ID" value="SBP49009.1"/>
    <property type="molecule type" value="Transcribed_RNA"/>
</dbReference>
<evidence type="ECO:0000259" key="18">
    <source>
        <dbReference type="PROSITE" id="PS50994"/>
    </source>
</evidence>
<name>A0A1A8A1P0_NOTFU</name>
<reference evidence="19" key="2">
    <citation type="submission" date="2016-06" db="EMBL/GenBank/DDBJ databases">
        <title>The genome of a short-lived fish provides insights into sex chromosome evolution and the genetic control of aging.</title>
        <authorList>
            <person name="Reichwald K."/>
            <person name="Felder M."/>
            <person name="Petzold A."/>
            <person name="Koch P."/>
            <person name="Groth M."/>
            <person name="Platzer M."/>
        </authorList>
    </citation>
    <scope>NUCLEOTIDE SEQUENCE</scope>
    <source>
        <tissue evidence="19">Brain</tissue>
    </source>
</reference>
<dbReference type="SUPFAM" id="SSF53098">
    <property type="entry name" value="Ribonuclease H-like"/>
    <property type="match status" value="1"/>
</dbReference>
<evidence type="ECO:0000256" key="5">
    <source>
        <dbReference type="ARBA" id="ARBA00022695"/>
    </source>
</evidence>
<dbReference type="Gene3D" id="3.10.20.370">
    <property type="match status" value="1"/>
</dbReference>
<dbReference type="PROSITE" id="PS50878">
    <property type="entry name" value="RT_POL"/>
    <property type="match status" value="1"/>
</dbReference>
<evidence type="ECO:0000256" key="2">
    <source>
        <dbReference type="ARBA" id="ARBA00012180"/>
    </source>
</evidence>
<dbReference type="SUPFAM" id="SSF50630">
    <property type="entry name" value="Acid proteases"/>
    <property type="match status" value="1"/>
</dbReference>
<sequence>MPAPFSVVETPVRRGNAGYLKARIGGCDCQVLVDTGASRSVISRKLWLSFTRGVGELTPYEGNVTAANGGGMCIMGCWQTTCQLGPLAFVAEFLVSDIPSDEVLLGFDFLSKHGMVVDLGTKTCKIMGRVFPLLDLEPSLNPQVVVVQTDTVVPPRSEAIIPGQIKDSWGDYAQGLLEPSEHLSKRCDLLVARVICKVDQGQLPVRVINVSDDPLMLKGGMRVGTLFTDVEVEDERADRVNKEQGSQPWTVESLMTQFKVGEKGFAPAEVAAVRQLLLQNLSLFSQGDTDLGRTQIISHEIDTGEAAPIKMHPRRIPLHLQQEVTDNLRDMLANDIIHPSCSPWAAPVVLVKKKGGGYRFCVDYRKLNEVTRKDAYPLPRIDDAVDSLVHAKWFSTLDLASGYWQVEVDPRDRHKTAFITRQGLFEFNVLSFGLCNAPGTFQRLMDLILADLQWTVCLVYLDDIIVFGRDFQEHLARLGTVLEELRQSNLKVKPSRCDLFSTQVHYLGHVISAEVVKPDPAKIEAVREWPIPANQTEVQSFLGLASYYRRFVKGFADIARPLHRLQERGKRFQWSEECQEAFEKLKTCLITAPVLTYPDPKKSFILDTDSSEVGIGAVLSQVEGETEQVIAYASRALTRQERKYPTTKKELLSLVTFTKHFKHYLLGKEFVLRTDQNSLRWLHNFQGLEGQLARWVEQLANFQYKIIHRPGRLHSNADALSRLPNWKPENLPADQGAQPLGAELRVCSLQEGGSGASQTSEMDELSQAQLDDPVLKRIRDAKQGVECIGPDDPELKPFAPVWDQLEIRGSQLVRVAPANSDAAQVIQVVLPRALVPGVLKQLHNAPTGGHLGVQKLQGKIKDRFYWPDWFKDVRAWVRECADCGSVKMHGGTPRAPLEQSLTSRPFERIAVDILGPLPETGLRNKYIMVVGDYFSKWTEAFPLPNQEAKTIARVLTEEWVLFGRKIVLPVDVMLGLDQGELFASVDEYVTGLQETLTSVVEAVKHHQSRAAAQQKRAYDFRATCQFYSEGELLQHRWLWGLEREQDRGCVNGMPPGKIPAGFIDGLQRQAVLATQVTRPHHVERLLEGVLLWEDRKDVFLGRLTDVELRNSGWFISRMPPTGNRMPPGRTPAGVLNGCQR</sequence>
<dbReference type="InterPro" id="IPR001584">
    <property type="entry name" value="Integrase_cat-core"/>
</dbReference>
<evidence type="ECO:0000259" key="16">
    <source>
        <dbReference type="PROSITE" id="PS50175"/>
    </source>
</evidence>
<evidence type="ECO:0000256" key="11">
    <source>
        <dbReference type="ARBA" id="ARBA00022908"/>
    </source>
</evidence>
<dbReference type="InterPro" id="IPR043128">
    <property type="entry name" value="Rev_trsase/Diguanyl_cyclase"/>
</dbReference>
<evidence type="ECO:0000256" key="3">
    <source>
        <dbReference type="ARBA" id="ARBA00022670"/>
    </source>
</evidence>
<feature type="domain" description="Reverse transcriptase" evidence="17">
    <location>
        <begin position="332"/>
        <end position="511"/>
    </location>
</feature>
<dbReference type="FunFam" id="3.10.20.370:FF:000001">
    <property type="entry name" value="Retrovirus-related Pol polyprotein from transposon 17.6-like protein"/>
    <property type="match status" value="1"/>
</dbReference>
<dbReference type="InterPro" id="IPR041577">
    <property type="entry name" value="RT_RNaseH_2"/>
</dbReference>
<evidence type="ECO:0000256" key="6">
    <source>
        <dbReference type="ARBA" id="ARBA00022722"/>
    </source>
</evidence>
<dbReference type="InterPro" id="IPR012337">
    <property type="entry name" value="RNaseH-like_sf"/>
</dbReference>
<keyword evidence="8" id="KW-0378">Hydrolase</keyword>
<dbReference type="SUPFAM" id="SSF56672">
    <property type="entry name" value="DNA/RNA polymerases"/>
    <property type="match status" value="1"/>
</dbReference>
<keyword evidence="3" id="KW-0645">Protease</keyword>
<dbReference type="CDD" id="cd09274">
    <property type="entry name" value="RNase_HI_RT_Ty3"/>
    <property type="match status" value="1"/>
</dbReference>
<dbReference type="FunFam" id="1.10.340.70:FF:000001">
    <property type="entry name" value="Retrovirus-related Pol polyprotein from transposon gypsy-like Protein"/>
    <property type="match status" value="1"/>
</dbReference>
<evidence type="ECO:0000256" key="1">
    <source>
        <dbReference type="ARBA" id="ARBA00010879"/>
    </source>
</evidence>
<dbReference type="PROSITE" id="PS00141">
    <property type="entry name" value="ASP_PROTEASE"/>
    <property type="match status" value="1"/>
</dbReference>
<dbReference type="GO" id="GO:0015074">
    <property type="term" value="P:DNA integration"/>
    <property type="evidence" value="ECO:0007669"/>
    <property type="project" value="UniProtKB-KW"/>
</dbReference>
<evidence type="ECO:0000256" key="10">
    <source>
        <dbReference type="ARBA" id="ARBA00022884"/>
    </source>
</evidence>
<evidence type="ECO:0000256" key="14">
    <source>
        <dbReference type="ARBA" id="ARBA00039658"/>
    </source>
</evidence>
<dbReference type="InterPro" id="IPR043502">
    <property type="entry name" value="DNA/RNA_pol_sf"/>
</dbReference>
<keyword evidence="6" id="KW-0540">Nuclease</keyword>
<dbReference type="PROSITE" id="PS50994">
    <property type="entry name" value="INTEGRASE"/>
    <property type="match status" value="1"/>
</dbReference>
<dbReference type="InterPro" id="IPR050951">
    <property type="entry name" value="Retrovirus_Pol_polyprotein"/>
</dbReference>
<keyword evidence="9" id="KW-0460">Magnesium</keyword>
<keyword evidence="5" id="KW-0548">Nucleotidyltransferase</keyword>
<dbReference type="GO" id="GO:0003964">
    <property type="term" value="F:RNA-directed DNA polymerase activity"/>
    <property type="evidence" value="ECO:0007669"/>
    <property type="project" value="UniProtKB-KW"/>
</dbReference>
<dbReference type="CDD" id="cd00303">
    <property type="entry name" value="retropepsin_like"/>
    <property type="match status" value="1"/>
</dbReference>
<keyword evidence="13" id="KW-0511">Multifunctional enzyme</keyword>
<protein>
    <recommendedName>
        <fullName evidence="14">Gypsy retrotransposon integrase-like protein 1</fullName>
        <ecNumber evidence="2">3.1.26.4</ecNumber>
    </recommendedName>
</protein>
<dbReference type="InterPro" id="IPR000477">
    <property type="entry name" value="RT_dom"/>
</dbReference>
<dbReference type="AlphaFoldDB" id="A0A1A8A1P0"/>
<dbReference type="Gene3D" id="2.40.70.10">
    <property type="entry name" value="Acid Proteases"/>
    <property type="match status" value="1"/>
</dbReference>
<reference evidence="19" key="1">
    <citation type="submission" date="2016-05" db="EMBL/GenBank/DDBJ databases">
        <authorList>
            <person name="Lavstsen T."/>
            <person name="Jespersen J.S."/>
        </authorList>
    </citation>
    <scope>NUCLEOTIDE SEQUENCE</scope>
    <source>
        <tissue evidence="19">Brain</tissue>
    </source>
</reference>
<dbReference type="FunFam" id="3.10.10.10:FF:000007">
    <property type="entry name" value="Retrovirus-related Pol polyprotein from transposon 17.6-like Protein"/>
    <property type="match status" value="1"/>
</dbReference>
<dbReference type="EC" id="3.1.26.4" evidence="2"/>
<dbReference type="Gene3D" id="3.30.420.10">
    <property type="entry name" value="Ribonuclease H-like superfamily/Ribonuclease H"/>
    <property type="match status" value="1"/>
</dbReference>
<dbReference type="Pfam" id="PF17921">
    <property type="entry name" value="Integrase_H2C2"/>
    <property type="match status" value="1"/>
</dbReference>
<comment type="similarity">
    <text evidence="1">Belongs to the beta type-B retroviral polymerase family. HERV class-II K(HML-2) pol subfamily.</text>
</comment>
<evidence type="ECO:0000259" key="17">
    <source>
        <dbReference type="PROSITE" id="PS50878"/>
    </source>
</evidence>
<dbReference type="GO" id="GO:0004190">
    <property type="term" value="F:aspartic-type endopeptidase activity"/>
    <property type="evidence" value="ECO:0007669"/>
    <property type="project" value="InterPro"/>
</dbReference>
<dbReference type="InterPro" id="IPR041588">
    <property type="entry name" value="Integrase_H2C2"/>
</dbReference>
<gene>
    <name evidence="19" type="primary">Nfu_g_1_025041</name>
</gene>
<proteinExistence type="inferred from homology"/>